<feature type="transmembrane region" description="Helical" evidence="1">
    <location>
        <begin position="147"/>
        <end position="164"/>
    </location>
</feature>
<reference evidence="2 3" key="1">
    <citation type="journal article" date="2021" name="Elife">
        <title>Chloroplast acquisition without the gene transfer in kleptoplastic sea slugs, Plakobranchus ocellatus.</title>
        <authorList>
            <person name="Maeda T."/>
            <person name="Takahashi S."/>
            <person name="Yoshida T."/>
            <person name="Shimamura S."/>
            <person name="Takaki Y."/>
            <person name="Nagai Y."/>
            <person name="Toyoda A."/>
            <person name="Suzuki Y."/>
            <person name="Arimoto A."/>
            <person name="Ishii H."/>
            <person name="Satoh N."/>
            <person name="Nishiyama T."/>
            <person name="Hasebe M."/>
            <person name="Maruyama T."/>
            <person name="Minagawa J."/>
            <person name="Obokata J."/>
            <person name="Shigenobu S."/>
        </authorList>
    </citation>
    <scope>NUCLEOTIDE SEQUENCE [LARGE SCALE GENOMIC DNA]</scope>
</reference>
<evidence type="ECO:0000313" key="2">
    <source>
        <dbReference type="EMBL" id="GFO30683.1"/>
    </source>
</evidence>
<evidence type="ECO:0000256" key="1">
    <source>
        <dbReference type="SAM" id="Phobius"/>
    </source>
</evidence>
<keyword evidence="1" id="KW-1133">Transmembrane helix</keyword>
<organism evidence="2 3">
    <name type="scientific">Plakobranchus ocellatus</name>
    <dbReference type="NCBI Taxonomy" id="259542"/>
    <lineage>
        <taxon>Eukaryota</taxon>
        <taxon>Metazoa</taxon>
        <taxon>Spiralia</taxon>
        <taxon>Lophotrochozoa</taxon>
        <taxon>Mollusca</taxon>
        <taxon>Gastropoda</taxon>
        <taxon>Heterobranchia</taxon>
        <taxon>Euthyneura</taxon>
        <taxon>Panpulmonata</taxon>
        <taxon>Sacoglossa</taxon>
        <taxon>Placobranchoidea</taxon>
        <taxon>Plakobranchidae</taxon>
        <taxon>Plakobranchus</taxon>
    </lineage>
</organism>
<name>A0AAV4CFF6_9GAST</name>
<keyword evidence="1" id="KW-0472">Membrane</keyword>
<dbReference type="EMBL" id="BLXT01006255">
    <property type="protein sequence ID" value="GFO30683.1"/>
    <property type="molecule type" value="Genomic_DNA"/>
</dbReference>
<gene>
    <name evidence="2" type="ORF">PoB_005718800</name>
</gene>
<proteinExistence type="predicted"/>
<keyword evidence="3" id="KW-1185">Reference proteome</keyword>
<protein>
    <submittedName>
        <fullName evidence="2">Uncharacterized protein</fullName>
    </submittedName>
</protein>
<accession>A0AAV4CFF6</accession>
<evidence type="ECO:0000313" key="3">
    <source>
        <dbReference type="Proteomes" id="UP000735302"/>
    </source>
</evidence>
<comment type="caution">
    <text evidence="2">The sequence shown here is derived from an EMBL/GenBank/DDBJ whole genome shotgun (WGS) entry which is preliminary data.</text>
</comment>
<keyword evidence="1" id="KW-0812">Transmembrane</keyword>
<sequence>MSTRNYIVLRDKDSNIDDSTVRNRWKWDWMDRIVQVGEDHERLGLFIQKLRDDGRAYCVQCRALTSNNRNGRLFQVDKVGTVVLHQSPSFYFKMRNSLRRGWFWACQIVKTLIFSGTPAFQLSRLLVIPALIKGMCFLFYFDFSVTPQLMLLIGICYFFVIHLVN</sequence>
<dbReference type="Proteomes" id="UP000735302">
    <property type="component" value="Unassembled WGS sequence"/>
</dbReference>
<dbReference type="AlphaFoldDB" id="A0AAV4CFF6"/>